<dbReference type="AlphaFoldDB" id="A0A6A5Z5F4"/>
<sequence length="593" mass="64707">MSGRGDSAVPTNFINYPTPKAHDVPFKTHAAPRNPVLKGLPLYYLSSVVAKVPPLQSLLWQNAGFSVLRGLKELENIEARLDPTVIHAPGSSDEPISYTNDLELRVPPKNAPGRFHTIVDFHDAYKSGRLTPYDVIEILLPLICRDVENRSPHATAFVDTNVELVTRAAEASTRRWKKGKPLGILDGVPFAVKDEIDVKGYKRYAGTKIDYTKGKDVETSWCVRKLEEEGAVLLGKLNMHELGLDTTNNNPNWGTPLNPYNQDYYCGGSSGGSAYAVASGLIPFALGSDGGGSIRIPANYCGLYGLKPSHSRVSIAPLHQTDPSTTVQGPLGGNMTDLEVSYHVLAQPDPSHPFSRQFAPPRPIAAPQSKKLGVYKAWFDRADPPVKDACQAALDYFAKSGYEIVEITLPLLHEGQLAHAMTILNETLTAQPDVSQITCPNKVLLKVASQTTARDLLLAQRLRHLLMQHLAHIFRTHPGLIIVTPTTPNAGWPIGNGELAYGMSDGNTQVRNMEYVWLANFTGLPCIQLPIAYVNSTQGKGKVPIGLSGNGEWASEEELIQFGYDAERYLSEGYDGGRVRPEAWIDVLGMSAG</sequence>
<dbReference type="InterPro" id="IPR020556">
    <property type="entry name" value="Amidase_CS"/>
</dbReference>
<dbReference type="PANTHER" id="PTHR11895">
    <property type="entry name" value="TRANSAMIDASE"/>
    <property type="match status" value="1"/>
</dbReference>
<dbReference type="InterPro" id="IPR023631">
    <property type="entry name" value="Amidase_dom"/>
</dbReference>
<dbReference type="SUPFAM" id="SSF75304">
    <property type="entry name" value="Amidase signature (AS) enzymes"/>
    <property type="match status" value="1"/>
</dbReference>
<evidence type="ECO:0000259" key="2">
    <source>
        <dbReference type="Pfam" id="PF01425"/>
    </source>
</evidence>
<dbReference type="Pfam" id="PF01425">
    <property type="entry name" value="Amidase"/>
    <property type="match status" value="1"/>
</dbReference>
<dbReference type="PANTHER" id="PTHR11895:SF67">
    <property type="entry name" value="AMIDASE DOMAIN-CONTAINING PROTEIN"/>
    <property type="match status" value="1"/>
</dbReference>
<protein>
    <submittedName>
        <fullName evidence="3">Glutamyl-tRNA amidotransferas-like protein subunit A</fullName>
    </submittedName>
</protein>
<dbReference type="PROSITE" id="PS00571">
    <property type="entry name" value="AMIDASES"/>
    <property type="match status" value="1"/>
</dbReference>
<feature type="domain" description="Amidase" evidence="2">
    <location>
        <begin position="144"/>
        <end position="559"/>
    </location>
</feature>
<evidence type="ECO:0000313" key="4">
    <source>
        <dbReference type="Proteomes" id="UP000799770"/>
    </source>
</evidence>
<dbReference type="GO" id="GO:0003824">
    <property type="term" value="F:catalytic activity"/>
    <property type="evidence" value="ECO:0007669"/>
    <property type="project" value="InterPro"/>
</dbReference>
<evidence type="ECO:0000313" key="3">
    <source>
        <dbReference type="EMBL" id="KAF2114709.1"/>
    </source>
</evidence>
<dbReference type="InterPro" id="IPR000120">
    <property type="entry name" value="Amidase"/>
</dbReference>
<reference evidence="3" key="1">
    <citation type="journal article" date="2020" name="Stud. Mycol.">
        <title>101 Dothideomycetes genomes: a test case for predicting lifestyles and emergence of pathogens.</title>
        <authorList>
            <person name="Haridas S."/>
            <person name="Albert R."/>
            <person name="Binder M."/>
            <person name="Bloem J."/>
            <person name="Labutti K."/>
            <person name="Salamov A."/>
            <person name="Andreopoulos B."/>
            <person name="Baker S."/>
            <person name="Barry K."/>
            <person name="Bills G."/>
            <person name="Bluhm B."/>
            <person name="Cannon C."/>
            <person name="Castanera R."/>
            <person name="Culley D."/>
            <person name="Daum C."/>
            <person name="Ezra D."/>
            <person name="Gonzalez J."/>
            <person name="Henrissat B."/>
            <person name="Kuo A."/>
            <person name="Liang C."/>
            <person name="Lipzen A."/>
            <person name="Lutzoni F."/>
            <person name="Magnuson J."/>
            <person name="Mondo S."/>
            <person name="Nolan M."/>
            <person name="Ohm R."/>
            <person name="Pangilinan J."/>
            <person name="Park H.-J."/>
            <person name="Ramirez L."/>
            <person name="Alfaro M."/>
            <person name="Sun H."/>
            <person name="Tritt A."/>
            <person name="Yoshinaga Y."/>
            <person name="Zwiers L.-H."/>
            <person name="Turgeon B."/>
            <person name="Goodwin S."/>
            <person name="Spatafora J."/>
            <person name="Crous P."/>
            <person name="Grigoriev I."/>
        </authorList>
    </citation>
    <scope>NUCLEOTIDE SEQUENCE</scope>
    <source>
        <strain evidence="3">CBS 627.86</strain>
    </source>
</reference>
<organism evidence="3 4">
    <name type="scientific">Lophiotrema nucula</name>
    <dbReference type="NCBI Taxonomy" id="690887"/>
    <lineage>
        <taxon>Eukaryota</taxon>
        <taxon>Fungi</taxon>
        <taxon>Dikarya</taxon>
        <taxon>Ascomycota</taxon>
        <taxon>Pezizomycotina</taxon>
        <taxon>Dothideomycetes</taxon>
        <taxon>Pleosporomycetidae</taxon>
        <taxon>Pleosporales</taxon>
        <taxon>Lophiotremataceae</taxon>
        <taxon>Lophiotrema</taxon>
    </lineage>
</organism>
<dbReference type="Proteomes" id="UP000799770">
    <property type="component" value="Unassembled WGS sequence"/>
</dbReference>
<keyword evidence="4" id="KW-1185">Reference proteome</keyword>
<name>A0A6A5Z5F4_9PLEO</name>
<dbReference type="InterPro" id="IPR036928">
    <property type="entry name" value="AS_sf"/>
</dbReference>
<evidence type="ECO:0000256" key="1">
    <source>
        <dbReference type="ARBA" id="ARBA00009199"/>
    </source>
</evidence>
<proteinExistence type="inferred from homology"/>
<gene>
    <name evidence="3" type="ORF">BDV96DRAFT_493705</name>
</gene>
<dbReference type="EMBL" id="ML977324">
    <property type="protein sequence ID" value="KAF2114709.1"/>
    <property type="molecule type" value="Genomic_DNA"/>
</dbReference>
<accession>A0A6A5Z5F4</accession>
<dbReference type="Gene3D" id="3.90.1300.10">
    <property type="entry name" value="Amidase signature (AS) domain"/>
    <property type="match status" value="1"/>
</dbReference>
<dbReference type="OrthoDB" id="421993at2759"/>
<comment type="similarity">
    <text evidence="1">Belongs to the amidase family.</text>
</comment>